<dbReference type="Pfam" id="PF06452">
    <property type="entry name" value="CBM9_1"/>
    <property type="match status" value="1"/>
</dbReference>
<evidence type="ECO:0000313" key="2">
    <source>
        <dbReference type="EMBL" id="ETV96802.1"/>
    </source>
</evidence>
<dbReference type="VEuPathDB" id="FungiDB:H310_10099"/>
<dbReference type="GO" id="GO:0004553">
    <property type="term" value="F:hydrolase activity, hydrolyzing O-glycosyl compounds"/>
    <property type="evidence" value="ECO:0007669"/>
    <property type="project" value="InterPro"/>
</dbReference>
<organism evidence="2">
    <name type="scientific">Aphanomyces invadans</name>
    <dbReference type="NCBI Taxonomy" id="157072"/>
    <lineage>
        <taxon>Eukaryota</taxon>
        <taxon>Sar</taxon>
        <taxon>Stramenopiles</taxon>
        <taxon>Oomycota</taxon>
        <taxon>Saprolegniomycetes</taxon>
        <taxon>Saprolegniales</taxon>
        <taxon>Verrucalvaceae</taxon>
        <taxon>Aphanomyces</taxon>
    </lineage>
</organism>
<accession>A0A024TTY9</accession>
<dbReference type="Gene3D" id="2.60.40.1190">
    <property type="match status" value="1"/>
</dbReference>
<dbReference type="AlphaFoldDB" id="A0A024TTY9"/>
<protein>
    <recommendedName>
        <fullName evidence="1">Carbohydrate-binding domain-containing protein</fullName>
    </recommendedName>
</protein>
<dbReference type="PANTHER" id="PTHR35532:SF5">
    <property type="entry name" value="CARBOHYDRATE-BINDING DOMAIN-CONTAINING PROTEIN"/>
    <property type="match status" value="1"/>
</dbReference>
<dbReference type="eggNOG" id="ENOG502RI3G">
    <property type="taxonomic scope" value="Eukaryota"/>
</dbReference>
<dbReference type="PANTHER" id="PTHR35532">
    <property type="entry name" value="SIMILAR TO POLYHYDROXYALKANOATE DEPOLYMERASE"/>
    <property type="match status" value="1"/>
</dbReference>
<dbReference type="RefSeq" id="XP_008874579.1">
    <property type="nucleotide sequence ID" value="XM_008876357.1"/>
</dbReference>
<dbReference type="SUPFAM" id="SSF49344">
    <property type="entry name" value="CBD9-like"/>
    <property type="match status" value="1"/>
</dbReference>
<dbReference type="GO" id="GO:0030246">
    <property type="term" value="F:carbohydrate binding"/>
    <property type="evidence" value="ECO:0007669"/>
    <property type="project" value="InterPro"/>
</dbReference>
<dbReference type="InterPro" id="IPR010502">
    <property type="entry name" value="Carb-bd_dom_fam9"/>
</dbReference>
<dbReference type="CDD" id="cd09620">
    <property type="entry name" value="CBM9_like_3"/>
    <property type="match status" value="1"/>
</dbReference>
<evidence type="ECO:0000259" key="1">
    <source>
        <dbReference type="Pfam" id="PF06452"/>
    </source>
</evidence>
<reference evidence="2" key="1">
    <citation type="submission" date="2013-12" db="EMBL/GenBank/DDBJ databases">
        <title>The Genome Sequence of Aphanomyces invadans NJM9701.</title>
        <authorList>
            <consortium name="The Broad Institute Genomics Platform"/>
            <person name="Russ C."/>
            <person name="Tyler B."/>
            <person name="van West P."/>
            <person name="Dieguez-Uribeondo J."/>
            <person name="Young S.K."/>
            <person name="Zeng Q."/>
            <person name="Gargeya S."/>
            <person name="Fitzgerald M."/>
            <person name="Abouelleil A."/>
            <person name="Alvarado L."/>
            <person name="Chapman S.B."/>
            <person name="Gainer-Dewar J."/>
            <person name="Goldberg J."/>
            <person name="Griggs A."/>
            <person name="Gujja S."/>
            <person name="Hansen M."/>
            <person name="Howarth C."/>
            <person name="Imamovic A."/>
            <person name="Ireland A."/>
            <person name="Larimer J."/>
            <person name="McCowan C."/>
            <person name="Murphy C."/>
            <person name="Pearson M."/>
            <person name="Poon T.W."/>
            <person name="Priest M."/>
            <person name="Roberts A."/>
            <person name="Saif S."/>
            <person name="Shea T."/>
            <person name="Sykes S."/>
            <person name="Wortman J."/>
            <person name="Nusbaum C."/>
            <person name="Birren B."/>
        </authorList>
    </citation>
    <scope>NUCLEOTIDE SEQUENCE [LARGE SCALE GENOMIC DNA]</scope>
    <source>
        <strain evidence="2">NJM9701</strain>
    </source>
</reference>
<dbReference type="EMBL" id="KI913975">
    <property type="protein sequence ID" value="ETV96802.1"/>
    <property type="molecule type" value="Genomic_DNA"/>
</dbReference>
<sequence length="351" mass="40482">MATSAEWQYMKTLVPPHYPCVRRSGDTSQRMVLDGRVDKDEWAHAQWTDTFVDIEGPARKPNPAQSTRVKMMWDDNYLYVGADMEESKVWGNYTEKNTTMYHENDFEIFIDPDGSRHNYYELEMNCLNTIWELALMRPYKDGHSIVNPYNLTDIHSAVYIDGVPNDPTVTCKKWTVEVAIPLAELVHFDERRHCKVQAGDVWRMNFSRVHYDLLVEKGKYVKVPDRREYNFVWAPTGVIDIHRPEKWAYVAFLGTTAVDSSEWQALRSVLTATEAIQAQLNQVYYDQRAYHDMHGHYASTLDELHPSTGIQGASMTMECATDMQSYVVAVAAAEGVHRMAHDAKYTFVDSE</sequence>
<proteinExistence type="predicted"/>
<dbReference type="OrthoDB" id="59288at2759"/>
<dbReference type="GeneID" id="20087149"/>
<feature type="domain" description="Carbohydrate-binding" evidence="1">
    <location>
        <begin position="33"/>
        <end position="183"/>
    </location>
</feature>
<name>A0A024TTY9_9STRA</name>
<dbReference type="GO" id="GO:0016052">
    <property type="term" value="P:carbohydrate catabolic process"/>
    <property type="evidence" value="ECO:0007669"/>
    <property type="project" value="InterPro"/>
</dbReference>
<gene>
    <name evidence="2" type="ORF">H310_10099</name>
</gene>